<reference evidence="8" key="3">
    <citation type="submission" date="2023-07" db="EMBL/GenBank/DDBJ databases">
        <title>An improved reference 1 genome and first organelle genomes of Quercus suber.</title>
        <authorList>
            <consortium name="Genosuber Consortium"/>
            <person name="Usie A."/>
            <person name="Serra O."/>
            <person name="Barros P."/>
        </authorList>
    </citation>
    <scope>NUCLEOTIDE SEQUENCE</scope>
    <source>
        <strain evidence="8">HL8</strain>
        <tissue evidence="8">Leaves</tissue>
    </source>
</reference>
<dbReference type="EMBL" id="PKMF04000030">
    <property type="protein sequence ID" value="KAK7857103.1"/>
    <property type="molecule type" value="Genomic_DNA"/>
</dbReference>
<dbReference type="Pfam" id="PF00560">
    <property type="entry name" value="LRR_1"/>
    <property type="match status" value="3"/>
</dbReference>
<accession>A0AAW0LZE6</accession>
<evidence type="ECO:0000256" key="2">
    <source>
        <dbReference type="ARBA" id="ARBA00022692"/>
    </source>
</evidence>
<dbReference type="PANTHER" id="PTHR48061">
    <property type="entry name" value="LEUCINE-RICH REPEAT RECEPTOR PROTEIN KINASE EMS1-LIKE-RELATED"/>
    <property type="match status" value="1"/>
</dbReference>
<dbReference type="InterPro" id="IPR001611">
    <property type="entry name" value="Leu-rich_rpt"/>
</dbReference>
<dbReference type="GO" id="GO:0016020">
    <property type="term" value="C:membrane"/>
    <property type="evidence" value="ECO:0007669"/>
    <property type="project" value="UniProtKB-SubCell"/>
</dbReference>
<dbReference type="PANTHER" id="PTHR48061:SF2">
    <property type="entry name" value="RECEPTOR LIKE PROTEIN 30-LIKE"/>
    <property type="match status" value="1"/>
</dbReference>
<comment type="subcellular location">
    <subcellularLocation>
        <location evidence="1">Membrane</location>
        <topology evidence="1">Single-pass type I membrane protein</topology>
    </subcellularLocation>
</comment>
<reference evidence="8" key="2">
    <citation type="journal article" date="2018" name="Sci. Data">
        <title>The draft genome sequence of cork oak.</title>
        <authorList>
            <person name="Ramos A.M."/>
            <person name="Usie A."/>
            <person name="Barbosa P."/>
            <person name="Barros P.M."/>
            <person name="Capote T."/>
            <person name="Chaves I."/>
            <person name="Simoes F."/>
            <person name="Abreu I."/>
            <person name="Carrasquinho I."/>
            <person name="Faro C."/>
            <person name="Guimaraes J.B."/>
            <person name="Mendonca D."/>
            <person name="Nobrega F."/>
            <person name="Rodrigues L."/>
            <person name="Saibo N.J.M."/>
            <person name="Varela M.C."/>
            <person name="Egas C."/>
            <person name="Matos J."/>
            <person name="Miguel C.M."/>
            <person name="Oliveira M.M."/>
            <person name="Ricardo C.P."/>
            <person name="Goncalves S."/>
        </authorList>
    </citation>
    <scope>NUCLEOTIDE SEQUENCE [LARGE SCALE GENOMIC DNA]</scope>
    <source>
        <strain evidence="8">HL8</strain>
    </source>
</reference>
<comment type="caution">
    <text evidence="8">The sequence shown here is derived from an EMBL/GenBank/DDBJ whole genome shotgun (WGS) entry which is preliminary data.</text>
</comment>
<dbReference type="AlphaFoldDB" id="A0AAW0LZE6"/>
<evidence type="ECO:0000256" key="6">
    <source>
        <dbReference type="ARBA" id="ARBA00023170"/>
    </source>
</evidence>
<sequence length="168" mass="19036">LGLSSCNLSKFPDFLANQNELEKLELNNYIHGQVPKWFWNVSIESIKSIDLSNNFLTNLSQHPMPLSWTHLAILDISSNKLRGSLPIPSFSTLQYHVSSNSFIGQISELICNMSSLQILDLSENNLSDSIPQCLHNFDDSLLILDIRRNNFEGSIPLTWTSGRKLFNN</sequence>
<evidence type="ECO:0000256" key="4">
    <source>
        <dbReference type="ARBA" id="ARBA00022989"/>
    </source>
</evidence>
<keyword evidence="2" id="KW-0812">Transmembrane</keyword>
<feature type="non-terminal residue" evidence="8">
    <location>
        <position position="1"/>
    </location>
</feature>
<gene>
    <name evidence="8" type="primary">RLP27_2</name>
    <name evidence="8" type="ORF">CFP56_019750</name>
</gene>
<dbReference type="InterPro" id="IPR046956">
    <property type="entry name" value="RLP23-like"/>
</dbReference>
<evidence type="ECO:0000256" key="1">
    <source>
        <dbReference type="ARBA" id="ARBA00004479"/>
    </source>
</evidence>
<keyword evidence="4" id="KW-1133">Transmembrane helix</keyword>
<dbReference type="PRINTS" id="PR00019">
    <property type="entry name" value="LEURICHRPT"/>
</dbReference>
<organism evidence="8">
    <name type="scientific">Quercus suber</name>
    <name type="common">Cork oak</name>
    <dbReference type="NCBI Taxonomy" id="58331"/>
    <lineage>
        <taxon>Eukaryota</taxon>
        <taxon>Viridiplantae</taxon>
        <taxon>Streptophyta</taxon>
        <taxon>Embryophyta</taxon>
        <taxon>Tracheophyta</taxon>
        <taxon>Spermatophyta</taxon>
        <taxon>Magnoliopsida</taxon>
        <taxon>eudicotyledons</taxon>
        <taxon>Gunneridae</taxon>
        <taxon>Pentapetalae</taxon>
        <taxon>rosids</taxon>
        <taxon>fabids</taxon>
        <taxon>Fagales</taxon>
        <taxon>Fagaceae</taxon>
        <taxon>Quercus</taxon>
    </lineage>
</organism>
<evidence type="ECO:0000256" key="5">
    <source>
        <dbReference type="ARBA" id="ARBA00023136"/>
    </source>
</evidence>
<proteinExistence type="predicted"/>
<keyword evidence="6 8" id="KW-0675">Receptor</keyword>
<evidence type="ECO:0000256" key="7">
    <source>
        <dbReference type="ARBA" id="ARBA00023180"/>
    </source>
</evidence>
<evidence type="ECO:0000313" key="8">
    <source>
        <dbReference type="EMBL" id="KAK7857103.1"/>
    </source>
</evidence>
<dbReference type="SUPFAM" id="SSF52058">
    <property type="entry name" value="L domain-like"/>
    <property type="match status" value="1"/>
</dbReference>
<dbReference type="InterPro" id="IPR032675">
    <property type="entry name" value="LRR_dom_sf"/>
</dbReference>
<keyword evidence="5" id="KW-0472">Membrane</keyword>
<keyword evidence="7" id="KW-0325">Glycoprotein</keyword>
<reference evidence="8" key="1">
    <citation type="submission" date="2017-12" db="EMBL/GenBank/DDBJ databases">
        <authorList>
            <person name="Barbosa P."/>
            <person name="Usie A."/>
            <person name="Ramos A.M."/>
        </authorList>
    </citation>
    <scope>NUCLEOTIDE SEQUENCE</scope>
    <source>
        <strain evidence="8">HL8</strain>
        <tissue evidence="8">Leaves</tissue>
    </source>
</reference>
<protein>
    <submittedName>
        <fullName evidence="8">Receptor like protein 27</fullName>
    </submittedName>
</protein>
<name>A0AAW0LZE6_QUESU</name>
<evidence type="ECO:0000256" key="3">
    <source>
        <dbReference type="ARBA" id="ARBA00022729"/>
    </source>
</evidence>
<dbReference type="Gene3D" id="3.80.10.10">
    <property type="entry name" value="Ribonuclease Inhibitor"/>
    <property type="match status" value="1"/>
</dbReference>
<keyword evidence="3" id="KW-0732">Signal</keyword>